<feature type="compositionally biased region" description="Pro residues" evidence="1">
    <location>
        <begin position="455"/>
        <end position="466"/>
    </location>
</feature>
<evidence type="ECO:0000313" key="3">
    <source>
        <dbReference type="Proteomes" id="UP000077266"/>
    </source>
</evidence>
<dbReference type="Proteomes" id="UP000077266">
    <property type="component" value="Unassembled WGS sequence"/>
</dbReference>
<dbReference type="InParanoid" id="A0A165NA74"/>
<evidence type="ECO:0000256" key="1">
    <source>
        <dbReference type="SAM" id="MobiDB-lite"/>
    </source>
</evidence>
<evidence type="ECO:0000313" key="2">
    <source>
        <dbReference type="EMBL" id="KZW00446.1"/>
    </source>
</evidence>
<dbReference type="OrthoDB" id="3064136at2759"/>
<feature type="compositionally biased region" description="Polar residues" evidence="1">
    <location>
        <begin position="421"/>
        <end position="446"/>
    </location>
</feature>
<feature type="region of interest" description="Disordered" evidence="1">
    <location>
        <begin position="421"/>
        <end position="637"/>
    </location>
</feature>
<feature type="compositionally biased region" description="Pro residues" evidence="1">
    <location>
        <begin position="48"/>
        <end position="57"/>
    </location>
</feature>
<feature type="compositionally biased region" description="Polar residues" evidence="1">
    <location>
        <begin position="303"/>
        <end position="312"/>
    </location>
</feature>
<feature type="compositionally biased region" description="Acidic residues" evidence="1">
    <location>
        <begin position="201"/>
        <end position="210"/>
    </location>
</feature>
<dbReference type="STRING" id="1314781.A0A165NA74"/>
<gene>
    <name evidence="2" type="ORF">EXIGLDRAFT_761792</name>
</gene>
<protein>
    <submittedName>
        <fullName evidence="2">Uncharacterized protein</fullName>
    </submittedName>
</protein>
<feature type="region of interest" description="Disordered" evidence="1">
    <location>
        <begin position="181"/>
        <end position="216"/>
    </location>
</feature>
<sequence>MAAAAGQSGAMEGLLSSFPAPPSFIPPSPLPYDNERSSTGSDYFSHYNPPPTRPPTLPLPPLPVQPSPVHEVDALMFICNTPSRRTSQISVRSNSHRLSRMSDTAVSLGPVAEHDHLAPLQPRSSISLPDTHDQLPTARTGLGFQRRQHMAPAPAARAASPDIQDILAATPRPLVRRMQVRTSVGASSSPSLVHTATSSDENSDLDDAEQSDSSIDIRTPLPALMVKAGVLSPFSKILVTPADDSPRGSSAGASSSKLPIPKDGRDTERRRSRHRNGHLLRQGVGLTTGLGWSDSEDEDAPSALTNRLSTLDLSRRPSMLSVRGEYNRSRTPSRSPRASTFSTSTSTLGDPLSRTSSMASSIAKPPRRRVASEGSSLRTSSSTSALNHHYQHDIPAVPDLPSSPHLSPAPSLTMRRTVSQYPLNGRSSGSSQPPMRSPSLDGNSNPPLMLEKPLPHPPVLENPPPRSDSRVRGPPPSAFGGLPRPRTYSTSSSVSSASASTTTSTGPRRTSAPGAGTRPPIARQASMPLQPPFAGSSRISSASSTSSSSTTTTGGTGSAKKLISQSTPHSPIHPIQLPTPVSPSAPRTLRLGTPAATGLPVPRGRTTSVGAAARPVPRTGAGMQYRTSPGSGGALSGIRPVGTIARISAPGKV</sequence>
<name>A0A165NA74_EXIGL</name>
<reference evidence="2 3" key="1">
    <citation type="journal article" date="2016" name="Mol. Biol. Evol.">
        <title>Comparative Genomics of Early-Diverging Mushroom-Forming Fungi Provides Insights into the Origins of Lignocellulose Decay Capabilities.</title>
        <authorList>
            <person name="Nagy L.G."/>
            <person name="Riley R."/>
            <person name="Tritt A."/>
            <person name="Adam C."/>
            <person name="Daum C."/>
            <person name="Floudas D."/>
            <person name="Sun H."/>
            <person name="Yadav J.S."/>
            <person name="Pangilinan J."/>
            <person name="Larsson K.H."/>
            <person name="Matsuura K."/>
            <person name="Barry K."/>
            <person name="Labutti K."/>
            <person name="Kuo R."/>
            <person name="Ohm R.A."/>
            <person name="Bhattacharya S.S."/>
            <person name="Shirouzu T."/>
            <person name="Yoshinaga Y."/>
            <person name="Martin F.M."/>
            <person name="Grigoriev I.V."/>
            <person name="Hibbett D.S."/>
        </authorList>
    </citation>
    <scope>NUCLEOTIDE SEQUENCE [LARGE SCALE GENOMIC DNA]</scope>
    <source>
        <strain evidence="2 3">HHB12029</strain>
    </source>
</reference>
<feature type="compositionally biased region" description="Basic and acidic residues" evidence="1">
    <location>
        <begin position="260"/>
        <end position="269"/>
    </location>
</feature>
<feature type="region of interest" description="Disordered" evidence="1">
    <location>
        <begin position="1"/>
        <end position="57"/>
    </location>
</feature>
<feature type="compositionally biased region" description="Low complexity" evidence="1">
    <location>
        <begin position="483"/>
        <end position="513"/>
    </location>
</feature>
<feature type="compositionally biased region" description="Low complexity" evidence="1">
    <location>
        <begin position="329"/>
        <end position="347"/>
    </location>
</feature>
<feature type="compositionally biased region" description="Low complexity" evidence="1">
    <location>
        <begin position="372"/>
        <end position="386"/>
    </location>
</feature>
<accession>A0A165NA74</accession>
<dbReference type="EMBL" id="KV425901">
    <property type="protein sequence ID" value="KZW00446.1"/>
    <property type="molecule type" value="Genomic_DNA"/>
</dbReference>
<feature type="compositionally biased region" description="Pro residues" evidence="1">
    <location>
        <begin position="19"/>
        <end position="30"/>
    </location>
</feature>
<organism evidence="2 3">
    <name type="scientific">Exidia glandulosa HHB12029</name>
    <dbReference type="NCBI Taxonomy" id="1314781"/>
    <lineage>
        <taxon>Eukaryota</taxon>
        <taxon>Fungi</taxon>
        <taxon>Dikarya</taxon>
        <taxon>Basidiomycota</taxon>
        <taxon>Agaricomycotina</taxon>
        <taxon>Agaricomycetes</taxon>
        <taxon>Auriculariales</taxon>
        <taxon>Exidiaceae</taxon>
        <taxon>Exidia</taxon>
    </lineage>
</organism>
<feature type="region of interest" description="Disordered" evidence="1">
    <location>
        <begin position="242"/>
        <end position="386"/>
    </location>
</feature>
<proteinExistence type="predicted"/>
<keyword evidence="3" id="KW-1185">Reference proteome</keyword>
<feature type="compositionally biased region" description="Low complexity" evidence="1">
    <location>
        <begin position="534"/>
        <end position="553"/>
    </location>
</feature>
<dbReference type="AlphaFoldDB" id="A0A165NA74"/>
<feature type="compositionally biased region" description="Polar residues" evidence="1">
    <location>
        <begin position="181"/>
        <end position="200"/>
    </location>
</feature>